<keyword evidence="5" id="KW-1185">Reference proteome</keyword>
<dbReference type="PANTHER" id="PTHR43798">
    <property type="entry name" value="MONOACYLGLYCEROL LIPASE"/>
    <property type="match status" value="1"/>
</dbReference>
<dbReference type="Gene3D" id="3.40.50.1820">
    <property type="entry name" value="alpha/beta hydrolase"/>
    <property type="match status" value="1"/>
</dbReference>
<organism evidence="4 5">
    <name type="scientific">Laodelphax striatellus</name>
    <name type="common">Small brown planthopper</name>
    <name type="synonym">Delphax striatella</name>
    <dbReference type="NCBI Taxonomy" id="195883"/>
    <lineage>
        <taxon>Eukaryota</taxon>
        <taxon>Metazoa</taxon>
        <taxon>Ecdysozoa</taxon>
        <taxon>Arthropoda</taxon>
        <taxon>Hexapoda</taxon>
        <taxon>Insecta</taxon>
        <taxon>Pterygota</taxon>
        <taxon>Neoptera</taxon>
        <taxon>Paraneoptera</taxon>
        <taxon>Hemiptera</taxon>
        <taxon>Auchenorrhyncha</taxon>
        <taxon>Fulgoroidea</taxon>
        <taxon>Delphacidae</taxon>
        <taxon>Criomorphinae</taxon>
        <taxon>Laodelphax</taxon>
    </lineage>
</organism>
<dbReference type="InterPro" id="IPR050266">
    <property type="entry name" value="AB_hydrolase_sf"/>
</dbReference>
<feature type="domain" description="AB hydrolase-1" evidence="3">
    <location>
        <begin position="30"/>
        <end position="132"/>
    </location>
</feature>
<gene>
    <name evidence="4" type="ORF">LSTR_LSTR000846</name>
</gene>
<accession>A0A482X0I2</accession>
<comment type="caution">
    <text evidence="4">The sequence shown here is derived from an EMBL/GenBank/DDBJ whole genome shotgun (WGS) entry which is preliminary data.</text>
</comment>
<evidence type="ECO:0000313" key="5">
    <source>
        <dbReference type="Proteomes" id="UP000291343"/>
    </source>
</evidence>
<evidence type="ECO:0000313" key="4">
    <source>
        <dbReference type="EMBL" id="RZF39325.1"/>
    </source>
</evidence>
<evidence type="ECO:0000256" key="1">
    <source>
        <dbReference type="ARBA" id="ARBA00008645"/>
    </source>
</evidence>
<reference evidence="4 5" key="1">
    <citation type="journal article" date="2017" name="Gigascience">
        <title>Genome sequence of the small brown planthopper, Laodelphax striatellus.</title>
        <authorList>
            <person name="Zhu J."/>
            <person name="Jiang F."/>
            <person name="Wang X."/>
            <person name="Yang P."/>
            <person name="Bao Y."/>
            <person name="Zhao W."/>
            <person name="Wang W."/>
            <person name="Lu H."/>
            <person name="Wang Q."/>
            <person name="Cui N."/>
            <person name="Li J."/>
            <person name="Chen X."/>
            <person name="Luo L."/>
            <person name="Yu J."/>
            <person name="Kang L."/>
            <person name="Cui F."/>
        </authorList>
    </citation>
    <scope>NUCLEOTIDE SEQUENCE [LARGE SCALE GENOMIC DNA]</scope>
    <source>
        <strain evidence="4">Lst14</strain>
    </source>
</reference>
<evidence type="ECO:0000256" key="2">
    <source>
        <dbReference type="ARBA" id="ARBA00022801"/>
    </source>
</evidence>
<dbReference type="InterPro" id="IPR000073">
    <property type="entry name" value="AB_hydrolase_1"/>
</dbReference>
<dbReference type="SMR" id="A0A482X0I2"/>
<dbReference type="GO" id="GO:0016787">
    <property type="term" value="F:hydrolase activity"/>
    <property type="evidence" value="ECO:0007669"/>
    <property type="project" value="UniProtKB-KW"/>
</dbReference>
<dbReference type="InParanoid" id="A0A482X0I2"/>
<dbReference type="OrthoDB" id="6431331at2759"/>
<dbReference type="SUPFAM" id="SSF53474">
    <property type="entry name" value="alpha/beta-Hydrolases"/>
    <property type="match status" value="1"/>
</dbReference>
<name>A0A482X0I2_LAOST</name>
<evidence type="ECO:0000259" key="3">
    <source>
        <dbReference type="Pfam" id="PF00561"/>
    </source>
</evidence>
<dbReference type="Pfam" id="PF00561">
    <property type="entry name" value="Abhydrolase_1"/>
    <property type="match status" value="1"/>
</dbReference>
<dbReference type="InterPro" id="IPR029058">
    <property type="entry name" value="AB_hydrolase_fold"/>
</dbReference>
<dbReference type="GO" id="GO:0016020">
    <property type="term" value="C:membrane"/>
    <property type="evidence" value="ECO:0007669"/>
    <property type="project" value="TreeGrafter"/>
</dbReference>
<keyword evidence="2" id="KW-0378">Hydrolase</keyword>
<sequence length="309" mass="35297">MECSEPVELQFRTSWGIIAGKAWGDPSHSPVLAIHGFHGNAATFDQLIPHLIPCGEFYFVCLDLPGHGRSTPYPAGVALDFLSCLKDVCRILVTDLKWPKCTLISHSAGAHICLFIASIYPEIVEKVVLLDMFLYFLILNNDEICTRLRYLFEQSFKLDDSTHCFAERCYSNEKEALEKFLSNHFSPISKLSAMKILSRMMTRNRKGDIKICNDRRRDLMPLPIVTLELHLAVIHQIQAEILAITFKETERLLEKELSNLATTRLLENVLGSKMRRMSVEGSHNVHLDYPERIATHISRFLRNEPLCLL</sequence>
<comment type="similarity">
    <text evidence="1">Belongs to the AB hydrolase superfamily.</text>
</comment>
<dbReference type="EMBL" id="QKKF02019844">
    <property type="protein sequence ID" value="RZF39325.1"/>
    <property type="molecule type" value="Genomic_DNA"/>
</dbReference>
<protein>
    <recommendedName>
        <fullName evidence="3">AB hydrolase-1 domain-containing protein</fullName>
    </recommendedName>
</protein>
<dbReference type="STRING" id="195883.A0A482X0I2"/>
<dbReference type="Proteomes" id="UP000291343">
    <property type="component" value="Unassembled WGS sequence"/>
</dbReference>
<proteinExistence type="inferred from homology"/>
<dbReference type="AlphaFoldDB" id="A0A482X0I2"/>
<dbReference type="PANTHER" id="PTHR43798:SF14">
    <property type="entry name" value="SERINE HYDROLASE-LIKE PROTEIN DDB_G0286239"/>
    <property type="match status" value="1"/>
</dbReference>